<evidence type="ECO:0000313" key="10">
    <source>
        <dbReference type="Proteomes" id="UP000002730"/>
    </source>
</evidence>
<dbReference type="PIRSF" id="PIRSF000105">
    <property type="entry name" value="HCDH"/>
    <property type="match status" value="1"/>
</dbReference>
<comment type="similarity">
    <text evidence="2">Belongs to the 3-hydroxyacyl-CoA dehydrogenase family.</text>
</comment>
<feature type="binding site" evidence="6">
    <location>
        <position position="119"/>
    </location>
    <ligand>
        <name>NAD(+)</name>
        <dbReference type="ChEBI" id="CHEBI:57540"/>
    </ligand>
</feature>
<dbReference type="Gene3D" id="3.40.50.720">
    <property type="entry name" value="NAD(P)-binding Rossmann-like Domain"/>
    <property type="match status" value="1"/>
</dbReference>
<proteinExistence type="inferred from homology"/>
<dbReference type="SUPFAM" id="SSF48179">
    <property type="entry name" value="6-phosphogluconate dehydrogenase C-terminal domain-like"/>
    <property type="match status" value="1"/>
</dbReference>
<dbReference type="Gene3D" id="1.10.1040.10">
    <property type="entry name" value="N-(1-d-carboxylethyl)-l-norvaline Dehydrogenase, domain 2"/>
    <property type="match status" value="1"/>
</dbReference>
<dbReference type="AlphaFoldDB" id="D9SRA4"/>
<feature type="binding site" evidence="6">
    <location>
        <position position="143"/>
    </location>
    <ligand>
        <name>NAD(+)</name>
        <dbReference type="ChEBI" id="CHEBI:57540"/>
    </ligand>
</feature>
<dbReference type="GO" id="GO:0006631">
    <property type="term" value="P:fatty acid metabolic process"/>
    <property type="evidence" value="ECO:0007669"/>
    <property type="project" value="InterPro"/>
</dbReference>
<reference evidence="9 10" key="1">
    <citation type="submission" date="2010-08" db="EMBL/GenBank/DDBJ databases">
        <title>Complete sequence of Clostridium cellulovorans 743B.</title>
        <authorList>
            <consortium name="US DOE Joint Genome Institute"/>
            <person name="Lucas S."/>
            <person name="Copeland A."/>
            <person name="Lapidus A."/>
            <person name="Cheng J.-F."/>
            <person name="Bruce D."/>
            <person name="Goodwin L."/>
            <person name="Pitluck S."/>
            <person name="Chertkov O."/>
            <person name="Detter J.C."/>
            <person name="Han C."/>
            <person name="Tapia R."/>
            <person name="Land M."/>
            <person name="Hauser L."/>
            <person name="Chang Y.-J."/>
            <person name="Jeffries C."/>
            <person name="Kyrpides N."/>
            <person name="Ivanova N."/>
            <person name="Mikhailova N."/>
            <person name="Hemme C.L."/>
            <person name="Woyke T."/>
        </authorList>
    </citation>
    <scope>NUCLEOTIDE SEQUENCE [LARGE SCALE GENOMIC DNA]</scope>
    <source>
        <strain evidence="10">ATCC 35296 / DSM 3052 / OCM 3 / 743B</strain>
    </source>
</reference>
<feature type="binding site" evidence="6">
    <location>
        <begin position="10"/>
        <end position="15"/>
    </location>
    <ligand>
        <name>NAD(+)</name>
        <dbReference type="ChEBI" id="CHEBI:57540"/>
    </ligand>
</feature>
<keyword evidence="3" id="KW-0560">Oxidoreductase</keyword>
<dbReference type="InterPro" id="IPR036291">
    <property type="entry name" value="NAD(P)-bd_dom_sf"/>
</dbReference>
<keyword evidence="10" id="KW-1185">Reference proteome</keyword>
<dbReference type="GO" id="GO:0070403">
    <property type="term" value="F:NAD+ binding"/>
    <property type="evidence" value="ECO:0007669"/>
    <property type="project" value="InterPro"/>
</dbReference>
<dbReference type="STRING" id="573061.Clocel_2629"/>
<dbReference type="InterPro" id="IPR006176">
    <property type="entry name" value="3-OHacyl-CoA_DH_NAD-bd"/>
</dbReference>
<dbReference type="FunFam" id="3.40.50.720:FF:000009">
    <property type="entry name" value="Fatty oxidation complex, alpha subunit"/>
    <property type="match status" value="1"/>
</dbReference>
<evidence type="ECO:0000256" key="4">
    <source>
        <dbReference type="ARBA" id="ARBA00067747"/>
    </source>
</evidence>
<evidence type="ECO:0000256" key="3">
    <source>
        <dbReference type="ARBA" id="ARBA00023002"/>
    </source>
</evidence>
<dbReference type="eggNOG" id="COG1250">
    <property type="taxonomic scope" value="Bacteria"/>
</dbReference>
<name>D9SRA4_CLOC7</name>
<evidence type="ECO:0000313" key="9">
    <source>
        <dbReference type="EMBL" id="ADL52333.1"/>
    </source>
</evidence>
<dbReference type="InterPro" id="IPR022694">
    <property type="entry name" value="3-OHacyl-CoA_DH"/>
</dbReference>
<evidence type="ECO:0000256" key="6">
    <source>
        <dbReference type="PIRSR" id="PIRSR000105-2"/>
    </source>
</evidence>
<dbReference type="Pfam" id="PF00725">
    <property type="entry name" value="3HCDH"/>
    <property type="match status" value="1"/>
</dbReference>
<dbReference type="InterPro" id="IPR013328">
    <property type="entry name" value="6PGD_dom2"/>
</dbReference>
<feature type="binding site" evidence="6">
    <location>
        <position position="92"/>
    </location>
    <ligand>
        <name>NAD(+)</name>
        <dbReference type="ChEBI" id="CHEBI:57540"/>
    </ligand>
</feature>
<dbReference type="KEGG" id="ccb:Clocel_2629"/>
<evidence type="ECO:0000256" key="1">
    <source>
        <dbReference type="ARBA" id="ARBA00005086"/>
    </source>
</evidence>
<dbReference type="Proteomes" id="UP000002730">
    <property type="component" value="Chromosome"/>
</dbReference>
<dbReference type="GO" id="GO:0016616">
    <property type="term" value="F:oxidoreductase activity, acting on the CH-OH group of donors, NAD or NADP as acceptor"/>
    <property type="evidence" value="ECO:0007669"/>
    <property type="project" value="InterPro"/>
</dbReference>
<dbReference type="OrthoDB" id="9815331at2"/>
<protein>
    <recommendedName>
        <fullName evidence="4">3-hydroxybutyryl-CoA dehydrogenase</fullName>
    </recommendedName>
</protein>
<dbReference type="EMBL" id="CP002160">
    <property type="protein sequence ID" value="ADL52333.1"/>
    <property type="molecule type" value="Genomic_DNA"/>
</dbReference>
<evidence type="ECO:0000259" key="8">
    <source>
        <dbReference type="Pfam" id="PF02737"/>
    </source>
</evidence>
<organism evidence="9 10">
    <name type="scientific">Clostridium cellulovorans (strain ATCC 35296 / DSM 3052 / OCM 3 / 743B)</name>
    <dbReference type="NCBI Taxonomy" id="573061"/>
    <lineage>
        <taxon>Bacteria</taxon>
        <taxon>Bacillati</taxon>
        <taxon>Bacillota</taxon>
        <taxon>Clostridia</taxon>
        <taxon>Eubacteriales</taxon>
        <taxon>Clostridiaceae</taxon>
        <taxon>Clostridium</taxon>
    </lineage>
</organism>
<feature type="domain" description="3-hydroxyacyl-CoA dehydrogenase NAD binding" evidence="8">
    <location>
        <begin position="5"/>
        <end position="183"/>
    </location>
</feature>
<dbReference type="HOGENOM" id="CLU_009834_2_0_9"/>
<feature type="site" description="Important for catalytic activity" evidence="5">
    <location>
        <position position="140"/>
    </location>
</feature>
<dbReference type="InterPro" id="IPR008927">
    <property type="entry name" value="6-PGluconate_DH-like_C_sf"/>
</dbReference>
<dbReference type="Pfam" id="PF02737">
    <property type="entry name" value="3HCDH_N"/>
    <property type="match status" value="1"/>
</dbReference>
<dbReference type="PANTHER" id="PTHR48075:SF5">
    <property type="entry name" value="3-HYDROXYBUTYRYL-COA DEHYDROGENASE"/>
    <property type="match status" value="1"/>
</dbReference>
<feature type="binding site" evidence="6">
    <location>
        <position position="33"/>
    </location>
    <ligand>
        <name>NAD(+)</name>
        <dbReference type="ChEBI" id="CHEBI:57540"/>
    </ligand>
</feature>
<evidence type="ECO:0000256" key="2">
    <source>
        <dbReference type="ARBA" id="ARBA00009463"/>
    </source>
</evidence>
<sequence>MQIEKIGVVGAGNIGSSLAHSLMLYNKKIVLVDVSEEVLERSKKNIKQSLRFAHMYLKRKEKFDANLIDNITFTTDMNALRECDFIVENVTENWEIKEKVYRQLDQICRKDVCFGVNTSCISITKVGAITTRPERVIGMHFMNPVYLKPCVEVIKGYHTSESTIAEIEAFLESVGKYAVIVNDFPGFVSNRISHLFMNEAVLAIQDSVAQPKEVDTIFKDCFNHKMGPLETADLIGLDTVYNSLIVLYESYHDSKYRPAPLLAKMVDAGLLGVKTGKGFYTYTD</sequence>
<feature type="binding site" evidence="6">
    <location>
        <position position="97"/>
    </location>
    <ligand>
        <name>NAD(+)</name>
        <dbReference type="ChEBI" id="CHEBI:57540"/>
    </ligand>
</feature>
<feature type="domain" description="3-hydroxyacyl-CoA dehydrogenase C-terminal" evidence="7">
    <location>
        <begin position="186"/>
        <end position="282"/>
    </location>
</feature>
<evidence type="ECO:0000256" key="5">
    <source>
        <dbReference type="PIRSR" id="PIRSR000105-1"/>
    </source>
</evidence>
<evidence type="ECO:0000259" key="7">
    <source>
        <dbReference type="Pfam" id="PF00725"/>
    </source>
</evidence>
<dbReference type="InterPro" id="IPR006108">
    <property type="entry name" value="3HC_DH_C"/>
</dbReference>
<dbReference type="SUPFAM" id="SSF51735">
    <property type="entry name" value="NAD(P)-binding Rossmann-fold domains"/>
    <property type="match status" value="1"/>
</dbReference>
<dbReference type="RefSeq" id="WP_010075606.1">
    <property type="nucleotide sequence ID" value="NC_014393.1"/>
</dbReference>
<dbReference type="PANTHER" id="PTHR48075">
    <property type="entry name" value="3-HYDROXYACYL-COA DEHYDROGENASE FAMILY PROTEIN"/>
    <property type="match status" value="1"/>
</dbReference>
<comment type="pathway">
    <text evidence="1">Lipid metabolism; butanoate metabolism.</text>
</comment>
<accession>D9SRA4</accession>
<feature type="binding site" evidence="6">
    <location>
        <position position="274"/>
    </location>
    <ligand>
        <name>NAD(+)</name>
        <dbReference type="ChEBI" id="CHEBI:57540"/>
    </ligand>
</feature>
<keyword evidence="6" id="KW-0520">NAD</keyword>
<gene>
    <name evidence="9" type="ordered locus">Clocel_2629</name>
</gene>